<gene>
    <name evidence="2" type="ORF">LARSCL_LOCUS20775</name>
</gene>
<sequence>MQQKLFSEMSFESTFSYTHE</sequence>
<comment type="caution">
    <text evidence="2">The sequence shown here is derived from an EMBL/GenBank/DDBJ whole genome shotgun (WGS) entry which is preliminary data.</text>
</comment>
<name>A0AAV2BQ99_9ARAC</name>
<evidence type="ECO:0000313" key="3">
    <source>
        <dbReference type="Proteomes" id="UP001497382"/>
    </source>
</evidence>
<evidence type="ECO:0000313" key="2">
    <source>
        <dbReference type="EMBL" id="CAL1298258.1"/>
    </source>
</evidence>
<reference evidence="2 3" key="1">
    <citation type="submission" date="2024-04" db="EMBL/GenBank/DDBJ databases">
        <authorList>
            <person name="Rising A."/>
            <person name="Reimegard J."/>
            <person name="Sonavane S."/>
            <person name="Akerstrom W."/>
            <person name="Nylinder S."/>
            <person name="Hedman E."/>
            <person name="Kallberg Y."/>
        </authorList>
    </citation>
    <scope>NUCLEOTIDE SEQUENCE [LARGE SCALE GENOMIC DNA]</scope>
</reference>
<organism evidence="2 3">
    <name type="scientific">Larinioides sclopetarius</name>
    <dbReference type="NCBI Taxonomy" id="280406"/>
    <lineage>
        <taxon>Eukaryota</taxon>
        <taxon>Metazoa</taxon>
        <taxon>Ecdysozoa</taxon>
        <taxon>Arthropoda</taxon>
        <taxon>Chelicerata</taxon>
        <taxon>Arachnida</taxon>
        <taxon>Araneae</taxon>
        <taxon>Araneomorphae</taxon>
        <taxon>Entelegynae</taxon>
        <taxon>Araneoidea</taxon>
        <taxon>Araneidae</taxon>
        <taxon>Larinioides</taxon>
    </lineage>
</organism>
<protein>
    <submittedName>
        <fullName evidence="2">Uncharacterized protein</fullName>
    </submittedName>
</protein>
<proteinExistence type="predicted"/>
<evidence type="ECO:0000256" key="1">
    <source>
        <dbReference type="SAM" id="MobiDB-lite"/>
    </source>
</evidence>
<keyword evidence="3" id="KW-1185">Reference proteome</keyword>
<dbReference type="EMBL" id="CAXIEN010000458">
    <property type="protein sequence ID" value="CAL1298258.1"/>
    <property type="molecule type" value="Genomic_DNA"/>
</dbReference>
<feature type="region of interest" description="Disordered" evidence="1">
    <location>
        <begin position="1"/>
        <end position="20"/>
    </location>
</feature>
<dbReference type="Proteomes" id="UP001497382">
    <property type="component" value="Unassembled WGS sequence"/>
</dbReference>
<dbReference type="AlphaFoldDB" id="A0AAV2BQ99"/>
<accession>A0AAV2BQ99</accession>